<keyword evidence="1" id="KW-0812">Transmembrane</keyword>
<dbReference type="EMBL" id="CP019070">
    <property type="protein sequence ID" value="APW66799.1"/>
    <property type="molecule type" value="Genomic_DNA"/>
</dbReference>
<name>A0A1P8KQK3_9BACT</name>
<organism evidence="2 3">
    <name type="scientific">Poseidonibacter parvus</name>
    <dbReference type="NCBI Taxonomy" id="1850254"/>
    <lineage>
        <taxon>Bacteria</taxon>
        <taxon>Pseudomonadati</taxon>
        <taxon>Campylobacterota</taxon>
        <taxon>Epsilonproteobacteria</taxon>
        <taxon>Campylobacterales</taxon>
        <taxon>Arcobacteraceae</taxon>
        <taxon>Poseidonibacter</taxon>
    </lineage>
</organism>
<feature type="transmembrane region" description="Helical" evidence="1">
    <location>
        <begin position="99"/>
        <end position="119"/>
    </location>
</feature>
<protein>
    <submittedName>
        <fullName evidence="2">Uncharacterized protein</fullName>
    </submittedName>
</protein>
<keyword evidence="1" id="KW-0472">Membrane</keyword>
<dbReference type="STRING" id="1850254.LPB137_13480"/>
<keyword evidence="1" id="KW-1133">Transmembrane helix</keyword>
<dbReference type="AlphaFoldDB" id="A0A1P8KQK3"/>
<gene>
    <name evidence="2" type="ORF">LPB137_13480</name>
</gene>
<sequence length="194" mass="22315">MKKTAMLNSVKDSFILLILCVIAFGIYAIVLSSYGKETGQMVVFISMIIVIIIANNIFAALGASMLYNTPYDSNKEKYSIRIAVFNEDKKSSTLQLIKVMFHSLIGMVFYPFAVIALLLNIKELFVKDEVYENIVKEENLKNQINDELDIKIKSNKKWKISTSAFSNYYFYTEKEAYKYASKHNIRPEKITQII</sequence>
<proteinExistence type="predicted"/>
<accession>A0A1P8KQK3</accession>
<feature type="transmembrane region" description="Helical" evidence="1">
    <location>
        <begin position="12"/>
        <end position="35"/>
    </location>
</feature>
<reference evidence="2 3" key="1">
    <citation type="submission" date="2017-01" db="EMBL/GenBank/DDBJ databases">
        <title>Genome sequencing of Arcobacter sp. LPB0137.</title>
        <authorList>
            <person name="Lee G.-W."/>
            <person name="Yi H."/>
        </authorList>
    </citation>
    <scope>NUCLEOTIDE SEQUENCE [LARGE SCALE GENOMIC DNA]</scope>
    <source>
        <strain evidence="2 3">LPB0137</strain>
    </source>
</reference>
<keyword evidence="3" id="KW-1185">Reference proteome</keyword>
<dbReference type="RefSeq" id="WP_076088949.1">
    <property type="nucleotide sequence ID" value="NZ_CP019070.1"/>
</dbReference>
<evidence type="ECO:0000313" key="3">
    <source>
        <dbReference type="Proteomes" id="UP000186074"/>
    </source>
</evidence>
<feature type="transmembrane region" description="Helical" evidence="1">
    <location>
        <begin position="41"/>
        <end position="67"/>
    </location>
</feature>
<dbReference type="KEGG" id="alp:LPB137_13480"/>
<evidence type="ECO:0000256" key="1">
    <source>
        <dbReference type="SAM" id="Phobius"/>
    </source>
</evidence>
<dbReference type="Proteomes" id="UP000186074">
    <property type="component" value="Chromosome"/>
</dbReference>
<evidence type="ECO:0000313" key="2">
    <source>
        <dbReference type="EMBL" id="APW66799.1"/>
    </source>
</evidence>